<protein>
    <submittedName>
        <fullName evidence="3">Putative Signal peptidase I</fullName>
    </submittedName>
</protein>
<name>T2G8G2_MEGG1</name>
<evidence type="ECO:0000259" key="2">
    <source>
        <dbReference type="Pfam" id="PF20382"/>
    </source>
</evidence>
<organism evidence="3 4">
    <name type="scientific">Megalodesulfovibrio gigas (strain ATCC 19364 / DSM 1382 / NCIMB 9332 / VKM B-1759)</name>
    <name type="common">Desulfovibrio gigas</name>
    <dbReference type="NCBI Taxonomy" id="1121448"/>
    <lineage>
        <taxon>Bacteria</taxon>
        <taxon>Pseudomonadati</taxon>
        <taxon>Thermodesulfobacteriota</taxon>
        <taxon>Desulfovibrionia</taxon>
        <taxon>Desulfovibrionales</taxon>
        <taxon>Desulfovibrionaceae</taxon>
        <taxon>Megalodesulfovibrio</taxon>
    </lineage>
</organism>
<accession>T2G8G2</accession>
<keyword evidence="1" id="KW-0812">Transmembrane</keyword>
<sequence length="336" mass="35742">MRCPVSIHRAGVLAVLLPGWGDWHAGRRGRGTLLALACMACLSWLAVVGGVLLLDQLLVMPLPEPPSPRQWTVDPLLQLAAAFLGLVWIWHLGIATAILAARERCREEDGASTPGVQAPQVPQAPWFAVLVSWCAPGTGQIYAGRVRFGLGLLAAYLLGYLTIIPVLQHTLASAAGAASALGAWHGDPPLVLASKIQHLVMALRLEAVFSLPWKLHELLRAFAMADACALLAVPGLSRSAQSGWESASLARLFGHLLLGWLCPGAGQFLQGRERAGWRFFGMFWGLQLAGAILFAADAISLERLSLLQDVGTALAAAAGVEACWRMEDGINPPPSS</sequence>
<feature type="transmembrane region" description="Helical" evidence="1">
    <location>
        <begin position="33"/>
        <end position="59"/>
    </location>
</feature>
<feature type="transmembrane region" description="Helical" evidence="1">
    <location>
        <begin position="79"/>
        <end position="101"/>
    </location>
</feature>
<proteinExistence type="predicted"/>
<evidence type="ECO:0000256" key="1">
    <source>
        <dbReference type="SAM" id="Phobius"/>
    </source>
</evidence>
<reference evidence="3 4" key="1">
    <citation type="journal article" date="2013" name="J. Bacteriol.">
        <title>Roles of HynAB and Ech, the only two hydrogenases found in the model sulfate reducer Desulfovibrio gigas.</title>
        <authorList>
            <person name="Morais-Silva F.O."/>
            <person name="Santos C.I."/>
            <person name="Rodrigues R."/>
            <person name="Pereira I.A."/>
            <person name="Rodrigues-Pousada C."/>
        </authorList>
    </citation>
    <scope>NUCLEOTIDE SEQUENCE [LARGE SCALE GENOMIC DNA]</scope>
    <source>
        <strain evidence="4">ATCC 19364 / DSM 1382 / NCIMB 9332 / VKM B-1759</strain>
    </source>
</reference>
<dbReference type="STRING" id="1121448.DGI_0566"/>
<keyword evidence="4" id="KW-1185">Reference proteome</keyword>
<dbReference type="AlphaFoldDB" id="T2G8G2"/>
<dbReference type="Proteomes" id="UP000016587">
    <property type="component" value="Chromosome"/>
</dbReference>
<dbReference type="KEGG" id="dgg:DGI_0566"/>
<evidence type="ECO:0000313" key="4">
    <source>
        <dbReference type="Proteomes" id="UP000016587"/>
    </source>
</evidence>
<feature type="transmembrane region" description="Helical" evidence="1">
    <location>
        <begin position="148"/>
        <end position="167"/>
    </location>
</feature>
<keyword evidence="1" id="KW-1133">Transmembrane helix</keyword>
<keyword evidence="1" id="KW-0472">Membrane</keyword>
<dbReference type="Pfam" id="PF20382">
    <property type="entry name" value="DUF6677"/>
    <property type="match status" value="1"/>
</dbReference>
<dbReference type="HOGENOM" id="CLU_825688_0_0_7"/>
<reference evidence="4" key="2">
    <citation type="submission" date="2013-07" db="EMBL/GenBank/DDBJ databases">
        <authorList>
            <person name="Morais-Silva F.O."/>
            <person name="Rezende A.M."/>
            <person name="Pimentel C."/>
            <person name="Resende D.M."/>
            <person name="Santos C.I."/>
            <person name="Clemente C."/>
            <person name="de Oliveira L.M."/>
            <person name="da Silva S.M."/>
            <person name="Costa D.A."/>
            <person name="Varela-Raposo A."/>
            <person name="Horacio E.C.A."/>
            <person name="Matos M."/>
            <person name="Flores O."/>
            <person name="Ruiz J.C."/>
            <person name="Rodrigues-Pousada C."/>
        </authorList>
    </citation>
    <scope>NUCLEOTIDE SEQUENCE [LARGE SCALE GENOMIC DNA]</scope>
    <source>
        <strain evidence="4">ATCC 19364 / DSM 1382 / NCIMB 9332 / VKM B-1759</strain>
    </source>
</reference>
<dbReference type="OrthoDB" id="5454161at2"/>
<dbReference type="EMBL" id="CP006585">
    <property type="protein sequence ID" value="AGW12474.1"/>
    <property type="molecule type" value="Genomic_DNA"/>
</dbReference>
<dbReference type="RefSeq" id="WP_021759125.1">
    <property type="nucleotide sequence ID" value="NC_022444.1"/>
</dbReference>
<dbReference type="PATRIC" id="fig|1121448.10.peg.563"/>
<feature type="domain" description="DUF6677" evidence="2">
    <location>
        <begin position="256"/>
        <end position="319"/>
    </location>
</feature>
<dbReference type="InterPro" id="IPR046499">
    <property type="entry name" value="DUF6677"/>
</dbReference>
<evidence type="ECO:0000313" key="3">
    <source>
        <dbReference type="EMBL" id="AGW12474.1"/>
    </source>
</evidence>
<gene>
    <name evidence="3" type="ORF">DGI_0566</name>
</gene>